<evidence type="ECO:0000256" key="3">
    <source>
        <dbReference type="ARBA" id="ARBA00022679"/>
    </source>
</evidence>
<keyword evidence="12" id="KW-1185">Reference proteome</keyword>
<protein>
    <recommendedName>
        <fullName evidence="1">non-specific serine/threonine protein kinase</fullName>
        <ecNumber evidence="1">2.7.11.1</ecNumber>
    </recommendedName>
</protein>
<evidence type="ECO:0000256" key="8">
    <source>
        <dbReference type="ARBA" id="ARBA00048679"/>
    </source>
</evidence>
<reference evidence="11 12" key="1">
    <citation type="submission" date="2016-04" db="EMBL/GenBank/DDBJ databases">
        <title>The genome of Intoshia linei affirms orthonectids as highly simplified spiralians.</title>
        <authorList>
            <person name="Mikhailov K.V."/>
            <person name="Slusarev G.S."/>
            <person name="Nikitin M.A."/>
            <person name="Logacheva M.D."/>
            <person name="Penin A."/>
            <person name="Aleoshin V."/>
            <person name="Panchin Y.V."/>
        </authorList>
    </citation>
    <scope>NUCLEOTIDE SEQUENCE [LARGE SCALE GENOMIC DNA]</scope>
    <source>
        <strain evidence="11">Intl2013</strain>
        <tissue evidence="11">Whole animal</tissue>
    </source>
</reference>
<dbReference type="Proteomes" id="UP000078046">
    <property type="component" value="Unassembled WGS sequence"/>
</dbReference>
<dbReference type="SMART" id="SM00220">
    <property type="entry name" value="S_TKc"/>
    <property type="match status" value="1"/>
</dbReference>
<evidence type="ECO:0000256" key="6">
    <source>
        <dbReference type="ARBA" id="ARBA00022840"/>
    </source>
</evidence>
<dbReference type="OrthoDB" id="2649at2759"/>
<keyword evidence="5" id="KW-0418">Kinase</keyword>
<evidence type="ECO:0000256" key="2">
    <source>
        <dbReference type="ARBA" id="ARBA00022527"/>
    </source>
</evidence>
<dbReference type="EC" id="2.7.11.1" evidence="1"/>
<dbReference type="FunFam" id="1.10.510.10:FF:000275">
    <property type="entry name" value="SRSF protein kinase 2 isoform X3"/>
    <property type="match status" value="1"/>
</dbReference>
<keyword evidence="2" id="KW-0723">Serine/threonine-protein kinase</keyword>
<comment type="caution">
    <text evidence="11">The sequence shown here is derived from an EMBL/GenBank/DDBJ whole genome shotgun (WGS) entry which is preliminary data.</text>
</comment>
<dbReference type="Gene3D" id="1.10.510.10">
    <property type="entry name" value="Transferase(Phosphotransferase) domain 1"/>
    <property type="match status" value="1"/>
</dbReference>
<organism evidence="11 12">
    <name type="scientific">Intoshia linei</name>
    <dbReference type="NCBI Taxonomy" id="1819745"/>
    <lineage>
        <taxon>Eukaryota</taxon>
        <taxon>Metazoa</taxon>
        <taxon>Spiralia</taxon>
        <taxon>Lophotrochozoa</taxon>
        <taxon>Mesozoa</taxon>
        <taxon>Orthonectida</taxon>
        <taxon>Rhopaluridae</taxon>
        <taxon>Intoshia</taxon>
    </lineage>
</organism>
<keyword evidence="6" id="KW-0067">ATP-binding</keyword>
<dbReference type="GO" id="GO:0005737">
    <property type="term" value="C:cytoplasm"/>
    <property type="evidence" value="ECO:0007669"/>
    <property type="project" value="TreeGrafter"/>
</dbReference>
<proteinExistence type="predicted"/>
<dbReference type="GO" id="GO:0004674">
    <property type="term" value="F:protein serine/threonine kinase activity"/>
    <property type="evidence" value="ECO:0007669"/>
    <property type="project" value="UniProtKB-KW"/>
</dbReference>
<dbReference type="InterPro" id="IPR000719">
    <property type="entry name" value="Prot_kinase_dom"/>
</dbReference>
<gene>
    <name evidence="11" type="ORF">A3Q56_03667</name>
</gene>
<sequence length="361" mass="41908">MVFEVLGETLLTIIQQSNYEGLSTAYAKTIVKQVLQGLDYMHAHCRIIHTDIKPENIMSVPNDLDVLENAVYAINLFKTVNFDESRMPISLVANLSKRHHSFKPTSKKKHHRRENNVFKQISTLYKLENAFNDKNFIPNEEYHKTWPFCRKPSFKFKIVDIGNACWTDRQFTNDIQTRQYRAPEIILVCGYDTSVDIWSVACLFFELITGDYLFDPRAGSYFTPDEDHLAHIWELLGKVPEFLIKLGKDSRNFFDKNGNLRHIRDLNIWKLSEVLCLKYKFSTLEAENISNFLLNMLDYDQMKRATAEQLLQMKFLADIDDNPDMNIFRDVSDNASVCSHEQKNGLSSSSDIDSTDIYQVG</sequence>
<feature type="region of interest" description="Disordered" evidence="9">
    <location>
        <begin position="340"/>
        <end position="361"/>
    </location>
</feature>
<accession>A0A177B3Y5</accession>
<dbReference type="SUPFAM" id="SSF56112">
    <property type="entry name" value="Protein kinase-like (PK-like)"/>
    <property type="match status" value="1"/>
</dbReference>
<dbReference type="AlphaFoldDB" id="A0A177B3Y5"/>
<feature type="compositionally biased region" description="Low complexity" evidence="9">
    <location>
        <begin position="347"/>
        <end position="361"/>
    </location>
</feature>
<evidence type="ECO:0000256" key="4">
    <source>
        <dbReference type="ARBA" id="ARBA00022741"/>
    </source>
</evidence>
<dbReference type="InterPro" id="IPR011009">
    <property type="entry name" value="Kinase-like_dom_sf"/>
</dbReference>
<dbReference type="EMBL" id="LWCA01000445">
    <property type="protein sequence ID" value="OAF68442.1"/>
    <property type="molecule type" value="Genomic_DNA"/>
</dbReference>
<dbReference type="PROSITE" id="PS50011">
    <property type="entry name" value="PROTEIN_KINASE_DOM"/>
    <property type="match status" value="1"/>
</dbReference>
<comment type="catalytic activity">
    <reaction evidence="7">
        <text>L-threonyl-[protein] + ATP = O-phospho-L-threonyl-[protein] + ADP + H(+)</text>
        <dbReference type="Rhea" id="RHEA:46608"/>
        <dbReference type="Rhea" id="RHEA-COMP:11060"/>
        <dbReference type="Rhea" id="RHEA-COMP:11605"/>
        <dbReference type="ChEBI" id="CHEBI:15378"/>
        <dbReference type="ChEBI" id="CHEBI:30013"/>
        <dbReference type="ChEBI" id="CHEBI:30616"/>
        <dbReference type="ChEBI" id="CHEBI:61977"/>
        <dbReference type="ChEBI" id="CHEBI:456216"/>
        <dbReference type="EC" id="2.7.11.1"/>
    </reaction>
</comment>
<evidence type="ECO:0000313" key="11">
    <source>
        <dbReference type="EMBL" id="OAF68442.1"/>
    </source>
</evidence>
<dbReference type="GO" id="GO:0005634">
    <property type="term" value="C:nucleus"/>
    <property type="evidence" value="ECO:0007669"/>
    <property type="project" value="TreeGrafter"/>
</dbReference>
<keyword evidence="4" id="KW-0547">Nucleotide-binding</keyword>
<comment type="catalytic activity">
    <reaction evidence="8">
        <text>L-seryl-[protein] + ATP = O-phospho-L-seryl-[protein] + ADP + H(+)</text>
        <dbReference type="Rhea" id="RHEA:17989"/>
        <dbReference type="Rhea" id="RHEA-COMP:9863"/>
        <dbReference type="Rhea" id="RHEA-COMP:11604"/>
        <dbReference type="ChEBI" id="CHEBI:15378"/>
        <dbReference type="ChEBI" id="CHEBI:29999"/>
        <dbReference type="ChEBI" id="CHEBI:30616"/>
        <dbReference type="ChEBI" id="CHEBI:83421"/>
        <dbReference type="ChEBI" id="CHEBI:456216"/>
        <dbReference type="EC" id="2.7.11.1"/>
    </reaction>
</comment>
<feature type="domain" description="Protein kinase" evidence="10">
    <location>
        <begin position="1"/>
        <end position="316"/>
    </location>
</feature>
<keyword evidence="3" id="KW-0808">Transferase</keyword>
<evidence type="ECO:0000259" key="10">
    <source>
        <dbReference type="PROSITE" id="PS50011"/>
    </source>
</evidence>
<evidence type="ECO:0000313" key="12">
    <source>
        <dbReference type="Proteomes" id="UP000078046"/>
    </source>
</evidence>
<evidence type="ECO:0000256" key="1">
    <source>
        <dbReference type="ARBA" id="ARBA00012513"/>
    </source>
</evidence>
<evidence type="ECO:0000256" key="9">
    <source>
        <dbReference type="SAM" id="MobiDB-lite"/>
    </source>
</evidence>
<evidence type="ECO:0000256" key="5">
    <source>
        <dbReference type="ARBA" id="ARBA00022777"/>
    </source>
</evidence>
<dbReference type="Pfam" id="PF00069">
    <property type="entry name" value="Pkinase"/>
    <property type="match status" value="2"/>
</dbReference>
<dbReference type="GO" id="GO:0005524">
    <property type="term" value="F:ATP binding"/>
    <property type="evidence" value="ECO:0007669"/>
    <property type="project" value="UniProtKB-KW"/>
</dbReference>
<name>A0A177B3Y5_9BILA</name>
<evidence type="ECO:0000256" key="7">
    <source>
        <dbReference type="ARBA" id="ARBA00047899"/>
    </source>
</evidence>
<dbReference type="PANTHER" id="PTHR47634">
    <property type="entry name" value="PROTEIN KINASE DOMAIN-CONTAINING PROTEIN-RELATED"/>
    <property type="match status" value="1"/>
</dbReference>
<dbReference type="GO" id="GO:0050684">
    <property type="term" value="P:regulation of mRNA processing"/>
    <property type="evidence" value="ECO:0007669"/>
    <property type="project" value="TreeGrafter"/>
</dbReference>
<dbReference type="GO" id="GO:0000245">
    <property type="term" value="P:spliceosomal complex assembly"/>
    <property type="evidence" value="ECO:0007669"/>
    <property type="project" value="TreeGrafter"/>
</dbReference>
<dbReference type="InterPro" id="IPR051334">
    <property type="entry name" value="SRPK"/>
</dbReference>
<dbReference type="PANTHER" id="PTHR47634:SF9">
    <property type="entry name" value="PROTEIN KINASE DOMAIN-CONTAINING PROTEIN-RELATED"/>
    <property type="match status" value="1"/>
</dbReference>